<reference evidence="2" key="2">
    <citation type="journal article" date="2015" name="Data Brief">
        <title>Shoot transcriptome of the giant reed, Arundo donax.</title>
        <authorList>
            <person name="Barrero R.A."/>
            <person name="Guerrero F.D."/>
            <person name="Moolhuijzen P."/>
            <person name="Goolsby J.A."/>
            <person name="Tidwell J."/>
            <person name="Bellgard S.E."/>
            <person name="Bellgard M.I."/>
        </authorList>
    </citation>
    <scope>NUCLEOTIDE SEQUENCE</scope>
    <source>
        <tissue evidence="2">Shoot tissue taken approximately 20 cm above the soil surface</tissue>
    </source>
</reference>
<sequence length="78" mass="8384">MHHPSTGIWHTLIATCLPLPPPALNHTSLPESGAASQTASQPPLHTQTQSMPVLRNWACSRTPSCSGTAPQRQIRLLP</sequence>
<name>A0A0A9GIJ2_ARUDO</name>
<feature type="region of interest" description="Disordered" evidence="1">
    <location>
        <begin position="23"/>
        <end position="53"/>
    </location>
</feature>
<proteinExistence type="predicted"/>
<evidence type="ECO:0000256" key="1">
    <source>
        <dbReference type="SAM" id="MobiDB-lite"/>
    </source>
</evidence>
<protein>
    <submittedName>
        <fullName evidence="2">Uncharacterized protein</fullName>
    </submittedName>
</protein>
<dbReference type="AlphaFoldDB" id="A0A0A9GIJ2"/>
<reference evidence="2" key="1">
    <citation type="submission" date="2014-09" db="EMBL/GenBank/DDBJ databases">
        <authorList>
            <person name="Magalhaes I.L.F."/>
            <person name="Oliveira U."/>
            <person name="Santos F.R."/>
            <person name="Vidigal T.H.D.A."/>
            <person name="Brescovit A.D."/>
            <person name="Santos A.J."/>
        </authorList>
    </citation>
    <scope>NUCLEOTIDE SEQUENCE</scope>
    <source>
        <tissue evidence="2">Shoot tissue taken approximately 20 cm above the soil surface</tissue>
    </source>
</reference>
<evidence type="ECO:0000313" key="2">
    <source>
        <dbReference type="EMBL" id="JAE23229.1"/>
    </source>
</evidence>
<feature type="compositionally biased region" description="Polar residues" evidence="1">
    <location>
        <begin position="25"/>
        <end position="51"/>
    </location>
</feature>
<accession>A0A0A9GIJ2</accession>
<dbReference type="EMBL" id="GBRH01174667">
    <property type="protein sequence ID" value="JAE23229.1"/>
    <property type="molecule type" value="Transcribed_RNA"/>
</dbReference>
<organism evidence="2">
    <name type="scientific">Arundo donax</name>
    <name type="common">Giant reed</name>
    <name type="synonym">Donax arundinaceus</name>
    <dbReference type="NCBI Taxonomy" id="35708"/>
    <lineage>
        <taxon>Eukaryota</taxon>
        <taxon>Viridiplantae</taxon>
        <taxon>Streptophyta</taxon>
        <taxon>Embryophyta</taxon>
        <taxon>Tracheophyta</taxon>
        <taxon>Spermatophyta</taxon>
        <taxon>Magnoliopsida</taxon>
        <taxon>Liliopsida</taxon>
        <taxon>Poales</taxon>
        <taxon>Poaceae</taxon>
        <taxon>PACMAD clade</taxon>
        <taxon>Arundinoideae</taxon>
        <taxon>Arundineae</taxon>
        <taxon>Arundo</taxon>
    </lineage>
</organism>